<name>A0A2P4PH54_RHIID</name>
<organism evidence="2 3">
    <name type="scientific">Rhizophagus irregularis (strain DAOM 181602 / DAOM 197198 / MUCL 43194)</name>
    <name type="common">Arbuscular mycorrhizal fungus</name>
    <name type="synonym">Glomus intraradices</name>
    <dbReference type="NCBI Taxonomy" id="747089"/>
    <lineage>
        <taxon>Eukaryota</taxon>
        <taxon>Fungi</taxon>
        <taxon>Fungi incertae sedis</taxon>
        <taxon>Mucoromycota</taxon>
        <taxon>Glomeromycotina</taxon>
        <taxon>Glomeromycetes</taxon>
        <taxon>Glomerales</taxon>
        <taxon>Glomeraceae</taxon>
        <taxon>Rhizophagus</taxon>
    </lineage>
</organism>
<accession>A0A2P4PH54</accession>
<reference evidence="2 3" key="2">
    <citation type="journal article" date="2018" name="New Phytol.">
        <title>High intraspecific genome diversity in the model arbuscular mycorrhizal symbiont Rhizophagus irregularis.</title>
        <authorList>
            <person name="Chen E.C.H."/>
            <person name="Morin E."/>
            <person name="Beaudet D."/>
            <person name="Noel J."/>
            <person name="Yildirir G."/>
            <person name="Ndikumana S."/>
            <person name="Charron P."/>
            <person name="St-Onge C."/>
            <person name="Giorgi J."/>
            <person name="Kruger M."/>
            <person name="Marton T."/>
            <person name="Ropars J."/>
            <person name="Grigoriev I.V."/>
            <person name="Hainaut M."/>
            <person name="Henrissat B."/>
            <person name="Roux C."/>
            <person name="Martin F."/>
            <person name="Corradi N."/>
        </authorList>
    </citation>
    <scope>NUCLEOTIDE SEQUENCE [LARGE SCALE GENOMIC DNA]</scope>
    <source>
        <strain evidence="2 3">DAOM 197198</strain>
    </source>
</reference>
<keyword evidence="1" id="KW-0812">Transmembrane</keyword>
<sequence>MYTEFLNLIFLENNFTKISYHNTRSRDCLFFCYDTFFVFYINLYFDEFDLPIFLSVFPFLLLSLVLFLLFFLNFSSFFVTPLLKKNFFFVTPL</sequence>
<evidence type="ECO:0000256" key="1">
    <source>
        <dbReference type="SAM" id="Phobius"/>
    </source>
</evidence>
<evidence type="ECO:0000313" key="3">
    <source>
        <dbReference type="Proteomes" id="UP000018888"/>
    </source>
</evidence>
<keyword evidence="1" id="KW-1133">Transmembrane helix</keyword>
<feature type="transmembrane region" description="Helical" evidence="1">
    <location>
        <begin position="57"/>
        <end position="79"/>
    </location>
</feature>
<protein>
    <submittedName>
        <fullName evidence="2">Uncharacterized protein</fullName>
    </submittedName>
</protein>
<keyword evidence="1" id="KW-0472">Membrane</keyword>
<keyword evidence="3" id="KW-1185">Reference proteome</keyword>
<dbReference type="Proteomes" id="UP000018888">
    <property type="component" value="Unassembled WGS sequence"/>
</dbReference>
<reference evidence="2 3" key="1">
    <citation type="journal article" date="2013" name="Proc. Natl. Acad. Sci. U.S.A.">
        <title>Genome of an arbuscular mycorrhizal fungus provides insight into the oldest plant symbiosis.</title>
        <authorList>
            <person name="Tisserant E."/>
            <person name="Malbreil M."/>
            <person name="Kuo A."/>
            <person name="Kohler A."/>
            <person name="Symeonidi A."/>
            <person name="Balestrini R."/>
            <person name="Charron P."/>
            <person name="Duensing N."/>
            <person name="Frei Dit Frey N."/>
            <person name="Gianinazzi-Pearson V."/>
            <person name="Gilbert L.B."/>
            <person name="Handa Y."/>
            <person name="Herr J.R."/>
            <person name="Hijri M."/>
            <person name="Koul R."/>
            <person name="Kawaguchi M."/>
            <person name="Krajinski F."/>
            <person name="Lammers P.J."/>
            <person name="Masclaux F.G."/>
            <person name="Murat C."/>
            <person name="Morin E."/>
            <person name="Ndikumana S."/>
            <person name="Pagni M."/>
            <person name="Petitpierre D."/>
            <person name="Requena N."/>
            <person name="Rosikiewicz P."/>
            <person name="Riley R."/>
            <person name="Saito K."/>
            <person name="San Clemente H."/>
            <person name="Shapiro H."/>
            <person name="van Tuinen D."/>
            <person name="Becard G."/>
            <person name="Bonfante P."/>
            <person name="Paszkowski U."/>
            <person name="Shachar-Hill Y.Y."/>
            <person name="Tuskan G.A."/>
            <person name="Young P.W."/>
            <person name="Sanders I.R."/>
            <person name="Henrissat B."/>
            <person name="Rensing S.A."/>
            <person name="Grigoriev I.V."/>
            <person name="Corradi N."/>
            <person name="Roux C."/>
            <person name="Martin F."/>
        </authorList>
    </citation>
    <scope>NUCLEOTIDE SEQUENCE [LARGE SCALE GENOMIC DNA]</scope>
    <source>
        <strain evidence="2 3">DAOM 197198</strain>
    </source>
</reference>
<dbReference type="AlphaFoldDB" id="A0A2P4PH54"/>
<evidence type="ECO:0000313" key="2">
    <source>
        <dbReference type="EMBL" id="POG64721.1"/>
    </source>
</evidence>
<dbReference type="EMBL" id="AUPC02000232">
    <property type="protein sequence ID" value="POG64721.1"/>
    <property type="molecule type" value="Genomic_DNA"/>
</dbReference>
<gene>
    <name evidence="2" type="ORF">GLOIN_2v1672299</name>
</gene>
<feature type="non-terminal residue" evidence="2">
    <location>
        <position position="93"/>
    </location>
</feature>
<feature type="transmembrane region" description="Helical" evidence="1">
    <location>
        <begin position="28"/>
        <end position="45"/>
    </location>
</feature>
<proteinExistence type="predicted"/>
<comment type="caution">
    <text evidence="2">The sequence shown here is derived from an EMBL/GenBank/DDBJ whole genome shotgun (WGS) entry which is preliminary data.</text>
</comment>